<dbReference type="FunFam" id="1.20.1260.10:FF:000002">
    <property type="entry name" value="Ferritin, mitochondrial"/>
    <property type="match status" value="1"/>
</dbReference>
<protein>
    <recommendedName>
        <fullName evidence="6">Ferritin</fullName>
        <ecNumber evidence="6">1.16.3.1</ecNumber>
    </recommendedName>
</protein>
<dbReference type="PROSITE" id="PS50905">
    <property type="entry name" value="FERRITIN_LIKE"/>
    <property type="match status" value="1"/>
</dbReference>
<accession>A0AA88HV33</accession>
<feature type="domain" description="Ferritin-like diiron" evidence="7">
    <location>
        <begin position="12"/>
        <end position="161"/>
    </location>
</feature>
<dbReference type="GO" id="GO:0005737">
    <property type="term" value="C:cytoplasm"/>
    <property type="evidence" value="ECO:0007669"/>
    <property type="project" value="TreeGrafter"/>
</dbReference>
<dbReference type="InterPro" id="IPR008331">
    <property type="entry name" value="Ferritin_DPS_dom"/>
</dbReference>
<dbReference type="Proteomes" id="UP001187531">
    <property type="component" value="Unassembled WGS sequence"/>
</dbReference>
<feature type="binding site" evidence="5">
    <location>
        <position position="67"/>
    </location>
    <ligand>
        <name>Fe cation</name>
        <dbReference type="ChEBI" id="CHEBI:24875"/>
        <label>1</label>
    </ligand>
</feature>
<dbReference type="PANTHER" id="PTHR11431">
    <property type="entry name" value="FERRITIN"/>
    <property type="match status" value="1"/>
</dbReference>
<gene>
    <name evidence="8" type="ORF">QYM36_010293</name>
</gene>
<feature type="binding site" evidence="5">
    <location>
        <position position="109"/>
    </location>
    <ligand>
        <name>Fe cation</name>
        <dbReference type="ChEBI" id="CHEBI:24875"/>
        <label>1</label>
    </ligand>
</feature>
<dbReference type="InterPro" id="IPR009078">
    <property type="entry name" value="Ferritin-like_SF"/>
</dbReference>
<proteinExistence type="inferred from homology"/>
<name>A0AA88HV33_ARTSF</name>
<dbReference type="GO" id="GO:0008199">
    <property type="term" value="F:ferric iron binding"/>
    <property type="evidence" value="ECO:0007669"/>
    <property type="project" value="InterPro"/>
</dbReference>
<dbReference type="GO" id="GO:0006826">
    <property type="term" value="P:iron ion transport"/>
    <property type="evidence" value="ECO:0007669"/>
    <property type="project" value="InterPro"/>
</dbReference>
<evidence type="ECO:0000313" key="8">
    <source>
        <dbReference type="EMBL" id="KAK2715668.1"/>
    </source>
</evidence>
<dbReference type="EC" id="1.16.3.1" evidence="6"/>
<sequence length="175" mass="20572">MSIKMPGSRSRHNYHPENEGLVNKQINMEFHAYYVYRSMASFFSRDDVALPGFAKYFKEEAEGEKTHADKFIEYQSQRGGRVVYKTIDKPQRDDWDSPLHAMECALELEKQVYQSLLDMHASAELHNDHHLADFLEDYFLRHQVETLDLVARYITKIKRVGDGLGIYMFDKELQC</sequence>
<feature type="binding site" evidence="5">
    <location>
        <position position="29"/>
    </location>
    <ligand>
        <name>Fe cation</name>
        <dbReference type="ChEBI" id="CHEBI:24875"/>
        <label>1</label>
    </ligand>
</feature>
<dbReference type="InterPro" id="IPR012347">
    <property type="entry name" value="Ferritin-like"/>
</dbReference>
<feature type="binding site" evidence="5">
    <location>
        <position position="143"/>
    </location>
    <ligand>
        <name>Fe cation</name>
        <dbReference type="ChEBI" id="CHEBI:24875"/>
        <label>1</label>
    </ligand>
</feature>
<dbReference type="GO" id="GO:0008198">
    <property type="term" value="F:ferrous iron binding"/>
    <property type="evidence" value="ECO:0007669"/>
    <property type="project" value="TreeGrafter"/>
</dbReference>
<dbReference type="EMBL" id="JAVRJZ010000012">
    <property type="protein sequence ID" value="KAK2715668.1"/>
    <property type="molecule type" value="Genomic_DNA"/>
</dbReference>
<comment type="catalytic activity">
    <reaction evidence="6">
        <text>4 Fe(2+) + O2 + 4 H(+) = 4 Fe(3+) + 2 H2O</text>
        <dbReference type="Rhea" id="RHEA:11148"/>
        <dbReference type="ChEBI" id="CHEBI:15377"/>
        <dbReference type="ChEBI" id="CHEBI:15378"/>
        <dbReference type="ChEBI" id="CHEBI:15379"/>
        <dbReference type="ChEBI" id="CHEBI:29033"/>
        <dbReference type="ChEBI" id="CHEBI:29034"/>
        <dbReference type="EC" id="1.16.3.1"/>
    </reaction>
</comment>
<evidence type="ECO:0000313" key="9">
    <source>
        <dbReference type="Proteomes" id="UP001187531"/>
    </source>
</evidence>
<dbReference type="InterPro" id="IPR009040">
    <property type="entry name" value="Ferritin-like_diiron"/>
</dbReference>
<evidence type="ECO:0000259" key="7">
    <source>
        <dbReference type="PROSITE" id="PS50905"/>
    </source>
</evidence>
<organism evidence="8 9">
    <name type="scientific">Artemia franciscana</name>
    <name type="common">Brine shrimp</name>
    <name type="synonym">Artemia sanfranciscana</name>
    <dbReference type="NCBI Taxonomy" id="6661"/>
    <lineage>
        <taxon>Eukaryota</taxon>
        <taxon>Metazoa</taxon>
        <taxon>Ecdysozoa</taxon>
        <taxon>Arthropoda</taxon>
        <taxon>Crustacea</taxon>
        <taxon>Branchiopoda</taxon>
        <taxon>Anostraca</taxon>
        <taxon>Artemiidae</taxon>
        <taxon>Artemia</taxon>
    </lineage>
</organism>
<evidence type="ECO:0000256" key="5">
    <source>
        <dbReference type="PIRSR" id="PIRSR601519-1"/>
    </source>
</evidence>
<evidence type="ECO:0000256" key="6">
    <source>
        <dbReference type="RuleBase" id="RU361145"/>
    </source>
</evidence>
<evidence type="ECO:0000256" key="4">
    <source>
        <dbReference type="ARBA" id="ARBA00023004"/>
    </source>
</evidence>
<dbReference type="InterPro" id="IPR001519">
    <property type="entry name" value="Ferritin"/>
</dbReference>
<keyword evidence="3 5" id="KW-0479">Metal-binding</keyword>
<dbReference type="SUPFAM" id="SSF47240">
    <property type="entry name" value="Ferritin-like"/>
    <property type="match status" value="1"/>
</dbReference>
<keyword evidence="4 5" id="KW-0408">Iron</keyword>
<keyword evidence="9" id="KW-1185">Reference proteome</keyword>
<keyword evidence="2 6" id="KW-0409">Iron storage</keyword>
<feature type="binding site" evidence="5">
    <location>
        <position position="64"/>
    </location>
    <ligand>
        <name>Fe cation</name>
        <dbReference type="ChEBI" id="CHEBI:24875"/>
        <label>1</label>
    </ligand>
</feature>
<dbReference type="GO" id="GO:0004322">
    <property type="term" value="F:ferroxidase activity"/>
    <property type="evidence" value="ECO:0007669"/>
    <property type="project" value="UniProtKB-EC"/>
</dbReference>
<comment type="caution">
    <text evidence="8">The sequence shown here is derived from an EMBL/GenBank/DDBJ whole genome shotgun (WGS) entry which is preliminary data.</text>
</comment>
<evidence type="ECO:0000256" key="1">
    <source>
        <dbReference type="ARBA" id="ARBA00007513"/>
    </source>
</evidence>
<keyword evidence="6" id="KW-0560">Oxidoreductase</keyword>
<dbReference type="GO" id="GO:0006879">
    <property type="term" value="P:intracellular iron ion homeostasis"/>
    <property type="evidence" value="ECO:0007669"/>
    <property type="project" value="UniProtKB-KW"/>
</dbReference>
<comment type="function">
    <text evidence="6">Stores iron in a soluble, non-toxic, readily available form. Important for iron homeostasis. Iron is taken up in the ferrous form and deposited as ferric hydroxides after oxidation.</text>
</comment>
<reference evidence="8" key="1">
    <citation type="submission" date="2023-07" db="EMBL/GenBank/DDBJ databases">
        <title>Chromosome-level genome assembly of Artemia franciscana.</title>
        <authorList>
            <person name="Jo E."/>
        </authorList>
    </citation>
    <scope>NUCLEOTIDE SEQUENCE</scope>
    <source>
        <tissue evidence="8">Whole body</tissue>
    </source>
</reference>
<comment type="similarity">
    <text evidence="1 6">Belongs to the ferritin family.</text>
</comment>
<dbReference type="Gene3D" id="1.20.1260.10">
    <property type="match status" value="1"/>
</dbReference>
<dbReference type="CDD" id="cd01056">
    <property type="entry name" value="Euk_Ferritin"/>
    <property type="match status" value="1"/>
</dbReference>
<dbReference type="AlphaFoldDB" id="A0AA88HV33"/>
<dbReference type="PANTHER" id="PTHR11431:SF75">
    <property type="entry name" value="FERRITIN"/>
    <property type="match status" value="1"/>
</dbReference>
<evidence type="ECO:0000256" key="3">
    <source>
        <dbReference type="ARBA" id="ARBA00022723"/>
    </source>
</evidence>
<evidence type="ECO:0000256" key="2">
    <source>
        <dbReference type="ARBA" id="ARBA00022434"/>
    </source>
</evidence>
<dbReference type="Pfam" id="PF00210">
    <property type="entry name" value="Ferritin"/>
    <property type="match status" value="1"/>
</dbReference>